<dbReference type="Gene3D" id="3.40.50.150">
    <property type="entry name" value="Vaccinia Virus protein VP39"/>
    <property type="match status" value="1"/>
</dbReference>
<evidence type="ECO:0000313" key="3">
    <source>
        <dbReference type="Proteomes" id="UP001190336"/>
    </source>
</evidence>
<evidence type="ECO:0000256" key="1">
    <source>
        <dbReference type="SAM" id="MobiDB-lite"/>
    </source>
</evidence>
<keyword evidence="2" id="KW-0808">Transferase</keyword>
<proteinExistence type="predicted"/>
<dbReference type="SUPFAM" id="SSF53335">
    <property type="entry name" value="S-adenosyl-L-methionine-dependent methyltransferases"/>
    <property type="match status" value="1"/>
</dbReference>
<gene>
    <name evidence="2" type="ORF">MU0083_002094</name>
</gene>
<feature type="compositionally biased region" description="Polar residues" evidence="1">
    <location>
        <begin position="80"/>
        <end position="92"/>
    </location>
</feature>
<dbReference type="GO" id="GO:0008168">
    <property type="term" value="F:methyltransferase activity"/>
    <property type="evidence" value="ECO:0007669"/>
    <property type="project" value="UniProtKB-KW"/>
</dbReference>
<dbReference type="EC" id="2.1.1.-" evidence="2"/>
<dbReference type="Proteomes" id="UP001190336">
    <property type="component" value="Chromosome"/>
</dbReference>
<dbReference type="Pfam" id="PF13489">
    <property type="entry name" value="Methyltransf_23"/>
    <property type="match status" value="1"/>
</dbReference>
<feature type="compositionally biased region" description="Polar residues" evidence="1">
    <location>
        <begin position="123"/>
        <end position="133"/>
    </location>
</feature>
<feature type="compositionally biased region" description="Basic and acidic residues" evidence="1">
    <location>
        <begin position="102"/>
        <end position="119"/>
    </location>
</feature>
<dbReference type="GO" id="GO:0032259">
    <property type="term" value="P:methylation"/>
    <property type="evidence" value="ECO:0007669"/>
    <property type="project" value="UniProtKB-KW"/>
</dbReference>
<reference evidence="2 3" key="1">
    <citation type="submission" date="2023-08" db="EMBL/GenBank/DDBJ databases">
        <authorList>
            <person name="Folkvardsen B D."/>
            <person name="Norman A."/>
        </authorList>
    </citation>
    <scope>NUCLEOTIDE SEQUENCE [LARGE SCALE GENOMIC DNA]</scope>
    <source>
        <strain evidence="2 3">Mu0083</strain>
    </source>
</reference>
<dbReference type="EMBL" id="OY726394">
    <property type="protein sequence ID" value="CAJ1499099.1"/>
    <property type="molecule type" value="Genomic_DNA"/>
</dbReference>
<accession>A0ABM9LHI7</accession>
<keyword evidence="2" id="KW-0489">Methyltransferase</keyword>
<dbReference type="RefSeq" id="WP_308472917.1">
    <property type="nucleotide sequence ID" value="NZ_OY726394.1"/>
</dbReference>
<evidence type="ECO:0000313" key="2">
    <source>
        <dbReference type="EMBL" id="CAJ1499099.1"/>
    </source>
</evidence>
<name>A0ABM9LHI7_9MYCO</name>
<feature type="region of interest" description="Disordered" evidence="1">
    <location>
        <begin position="80"/>
        <end position="133"/>
    </location>
</feature>
<organism evidence="2 3">
    <name type="scientific">[Mycobacterium] kokjensenii</name>
    <dbReference type="NCBI Taxonomy" id="3064287"/>
    <lineage>
        <taxon>Bacteria</taxon>
        <taxon>Bacillati</taxon>
        <taxon>Actinomycetota</taxon>
        <taxon>Actinomycetes</taxon>
        <taxon>Mycobacteriales</taxon>
        <taxon>Mycobacteriaceae</taxon>
        <taxon>Mycolicibacter</taxon>
    </lineage>
</organism>
<dbReference type="CDD" id="cd02440">
    <property type="entry name" value="AdoMet_MTases"/>
    <property type="match status" value="1"/>
</dbReference>
<dbReference type="InterPro" id="IPR029063">
    <property type="entry name" value="SAM-dependent_MTases_sf"/>
</dbReference>
<keyword evidence="3" id="KW-1185">Reference proteome</keyword>
<sequence length="133" mass="14377">MATTDITAKYSPSMSWFYDRFVADAVHESVSPLLTRAVPTPGATASILEIGSGGGQFALHLVKRHAGVSVTGIDLSAEQTARANARVNTLPTSEARPRPGHRRDASVPEERRPPADRRGRPWLSSSRCETVRA</sequence>
<protein>
    <submittedName>
        <fullName evidence="2">Class I SAM-dependent methyltransferase</fullName>
        <ecNumber evidence="2">2.1.1.-</ecNumber>
    </submittedName>
</protein>